<dbReference type="Proteomes" id="UP001341245">
    <property type="component" value="Unassembled WGS sequence"/>
</dbReference>
<reference evidence="2 3" key="1">
    <citation type="submission" date="2023-11" db="EMBL/GenBank/DDBJ databases">
        <title>Draft genome sequence and annotation of the polyextremotolerant black yeast-like fungus Aureobasidium pullulans NRRL 62042.</title>
        <authorList>
            <person name="Dielentheis-Frenken M.R.E."/>
            <person name="Wibberg D."/>
            <person name="Blank L.M."/>
            <person name="Tiso T."/>
        </authorList>
    </citation>
    <scope>NUCLEOTIDE SEQUENCE [LARGE SCALE GENOMIC DNA]</scope>
    <source>
        <strain evidence="2 3">NRRL 62042</strain>
    </source>
</reference>
<feature type="region of interest" description="Disordered" evidence="1">
    <location>
        <begin position="65"/>
        <end position="116"/>
    </location>
</feature>
<protein>
    <recommendedName>
        <fullName evidence="4">XPG-I domain-containing protein</fullName>
    </recommendedName>
</protein>
<evidence type="ECO:0000256" key="1">
    <source>
        <dbReference type="SAM" id="MobiDB-lite"/>
    </source>
</evidence>
<dbReference type="EMBL" id="JASGXD010000003">
    <property type="protein sequence ID" value="KAK6007219.1"/>
    <property type="molecule type" value="Genomic_DNA"/>
</dbReference>
<evidence type="ECO:0008006" key="4">
    <source>
        <dbReference type="Google" id="ProtNLM"/>
    </source>
</evidence>
<keyword evidence="3" id="KW-1185">Reference proteome</keyword>
<feature type="compositionally biased region" description="Basic and acidic residues" evidence="1">
    <location>
        <begin position="771"/>
        <end position="781"/>
    </location>
</feature>
<sequence length="800" mass="89805">MPPKEKMKKQTTLANFFSIKGRPPKRLPVSAVPTFTITPAAVPVSARAAQDATYDTAMDLDFEESAADDMINAAPPSRNIPTNEASSTSGPQDITPMKRAPPPEWESESHTPPIPERHPNVDAPDSLVLPGLPAASSIEHIDLSGPEFNTTLPAPKQPKKVTRSSKVAKVKPSIAQEEPAEDFPQYQPRELDCDAELDARIGVLHVPLKHAKRWGAKPIPSKACDVLLQGWLSRIEGDVKTRKALDSFVNARFQVSTNVAPLQPSPSVEPVTDPLGFQSVCFDTAMLWDAMAMRVAQSDDRVNISNMVSWSKSIHARLAVFLHYPPNYGEFKESFNLETKTAKYIDSKMYGYDDVFVAHIVPLACARPSVHSDCPTFAEPYLTTYGEDAARVCLEQSATLLDSLDADIVVVCGDFVRQWLTKTKPTLKKLYLGAQGEDTCILAEMDGNRIKRLFLTTFHLEALFYVKDRVLRWCMDEVFNVAALLAGFPIVRPYLFSTSFRQNWINLDRPRHDDILRLVRVCGKLQATELLFKQECTRVRVQDPASIPAQLLQEITDVDPRNPNGHDWQIHDIPYISQLQQVLLALLLQQPKDAVSQELLMDTGLIPAPVEKTKKLRSRTTDSLSAYAEEIRAQLNISGNIPPQMDVDLHIKNGVSPPPFRQLVGFMFGNRKTSEFKAFRDGTQVDWIKKYQAPSKSGPHAEFKRKLFLNAAKSRDPSALTDAWLSFISIEKRHDLPPNLRPRWALVARVWETPEGSEVLRNWVTEQERLQHEKRVAKEAEDVSEEAADSMVEEEPMEEE</sequence>
<accession>A0ABR0TS03</accession>
<proteinExistence type="predicted"/>
<feature type="compositionally biased region" description="Acidic residues" evidence="1">
    <location>
        <begin position="782"/>
        <end position="800"/>
    </location>
</feature>
<evidence type="ECO:0000313" key="2">
    <source>
        <dbReference type="EMBL" id="KAK6007219.1"/>
    </source>
</evidence>
<feature type="region of interest" description="Disordered" evidence="1">
    <location>
        <begin position="771"/>
        <end position="800"/>
    </location>
</feature>
<feature type="compositionally biased region" description="Basic residues" evidence="1">
    <location>
        <begin position="157"/>
        <end position="169"/>
    </location>
</feature>
<evidence type="ECO:0000313" key="3">
    <source>
        <dbReference type="Proteomes" id="UP001341245"/>
    </source>
</evidence>
<name>A0ABR0TS03_AURPU</name>
<gene>
    <name evidence="2" type="ORF">QM012_006227</name>
</gene>
<feature type="region of interest" description="Disordered" evidence="1">
    <location>
        <begin position="147"/>
        <end position="183"/>
    </location>
</feature>
<comment type="caution">
    <text evidence="2">The sequence shown here is derived from an EMBL/GenBank/DDBJ whole genome shotgun (WGS) entry which is preliminary data.</text>
</comment>
<organism evidence="2 3">
    <name type="scientific">Aureobasidium pullulans</name>
    <name type="common">Black yeast</name>
    <name type="synonym">Pullularia pullulans</name>
    <dbReference type="NCBI Taxonomy" id="5580"/>
    <lineage>
        <taxon>Eukaryota</taxon>
        <taxon>Fungi</taxon>
        <taxon>Dikarya</taxon>
        <taxon>Ascomycota</taxon>
        <taxon>Pezizomycotina</taxon>
        <taxon>Dothideomycetes</taxon>
        <taxon>Dothideomycetidae</taxon>
        <taxon>Dothideales</taxon>
        <taxon>Saccotheciaceae</taxon>
        <taxon>Aureobasidium</taxon>
    </lineage>
</organism>
<feature type="compositionally biased region" description="Polar residues" evidence="1">
    <location>
        <begin position="79"/>
        <end position="92"/>
    </location>
</feature>